<dbReference type="EMBL" id="JAOAOG010000122">
    <property type="protein sequence ID" value="KAJ6247691.1"/>
    <property type="molecule type" value="Genomic_DNA"/>
</dbReference>
<gene>
    <name evidence="3" type="ORF">M0813_18325</name>
</gene>
<protein>
    <submittedName>
        <fullName evidence="3">Uncharacterized protein</fullName>
    </submittedName>
</protein>
<keyword evidence="2" id="KW-1133">Transmembrane helix</keyword>
<keyword evidence="2" id="KW-0472">Membrane</keyword>
<feature type="compositionally biased region" description="Basic and acidic residues" evidence="1">
    <location>
        <begin position="310"/>
        <end position="327"/>
    </location>
</feature>
<feature type="compositionally biased region" description="Low complexity" evidence="1">
    <location>
        <begin position="215"/>
        <end position="232"/>
    </location>
</feature>
<evidence type="ECO:0000256" key="2">
    <source>
        <dbReference type="SAM" id="Phobius"/>
    </source>
</evidence>
<feature type="compositionally biased region" description="Polar residues" evidence="1">
    <location>
        <begin position="282"/>
        <end position="300"/>
    </location>
</feature>
<reference evidence="3" key="1">
    <citation type="submission" date="2022-08" db="EMBL/GenBank/DDBJ databases">
        <title>Novel sulfate-reducing endosymbionts in the free-living metamonad Anaeramoeba.</title>
        <authorList>
            <person name="Jerlstrom-Hultqvist J."/>
            <person name="Cepicka I."/>
            <person name="Gallot-Lavallee L."/>
            <person name="Salas-Leiva D."/>
            <person name="Curtis B.A."/>
            <person name="Zahonova K."/>
            <person name="Pipaliya S."/>
            <person name="Dacks J."/>
            <person name="Roger A.J."/>
        </authorList>
    </citation>
    <scope>NUCLEOTIDE SEQUENCE</scope>
    <source>
        <strain evidence="3">Schooner1</strain>
    </source>
</reference>
<evidence type="ECO:0000313" key="3">
    <source>
        <dbReference type="EMBL" id="KAJ6247691.1"/>
    </source>
</evidence>
<comment type="caution">
    <text evidence="3">The sequence shown here is derived from an EMBL/GenBank/DDBJ whole genome shotgun (WGS) entry which is preliminary data.</text>
</comment>
<feature type="compositionally biased region" description="Basic and acidic residues" evidence="1">
    <location>
        <begin position="272"/>
        <end position="281"/>
    </location>
</feature>
<accession>A0ABQ8YT13</accession>
<name>A0ABQ8YT13_9EUKA</name>
<sequence length="337" mass="38572">MKSVQLRRENLFTTNSGCKIDEVPYYLDGNTQILLCGKCEPGTSGLEDPSQCEIDEYCSDEAQCVKLTNSPFWKSECGFGEAGLTKDGMCGPGLYCINKACIQCDNLQEDNTDGKICVDNLWSYNKLILSRDPITFCLSIIIFLFVFFKFITTCFRNKWLRLKLGLYDDHERLLHENIMGYVRGLENENENENENEKYNENEDEDENEKIKKMNNRNSSSSSISQSGSDSENNLHISIANNLNSDHDTSDEMKISINENLMKKNILLKEFTNNEKDQKNESDTTFNNISENETFNTNKPQIESESESESESERESGNKIEKSYKNSLDEITSDMDDI</sequence>
<dbReference type="Proteomes" id="UP001150062">
    <property type="component" value="Unassembled WGS sequence"/>
</dbReference>
<feature type="transmembrane region" description="Helical" evidence="2">
    <location>
        <begin position="133"/>
        <end position="151"/>
    </location>
</feature>
<organism evidence="3 4">
    <name type="scientific">Anaeramoeba flamelloides</name>
    <dbReference type="NCBI Taxonomy" id="1746091"/>
    <lineage>
        <taxon>Eukaryota</taxon>
        <taxon>Metamonada</taxon>
        <taxon>Anaeramoebidae</taxon>
        <taxon>Anaeramoeba</taxon>
    </lineage>
</organism>
<evidence type="ECO:0000256" key="1">
    <source>
        <dbReference type="SAM" id="MobiDB-lite"/>
    </source>
</evidence>
<proteinExistence type="predicted"/>
<feature type="region of interest" description="Disordered" evidence="1">
    <location>
        <begin position="272"/>
        <end position="337"/>
    </location>
</feature>
<evidence type="ECO:0000313" key="4">
    <source>
        <dbReference type="Proteomes" id="UP001150062"/>
    </source>
</evidence>
<keyword evidence="4" id="KW-1185">Reference proteome</keyword>
<feature type="region of interest" description="Disordered" evidence="1">
    <location>
        <begin position="186"/>
        <end position="232"/>
    </location>
</feature>
<keyword evidence="2" id="KW-0812">Transmembrane</keyword>